<dbReference type="InterPro" id="IPR018244">
    <property type="entry name" value="Allrgn_V5/Tpx1_CS"/>
</dbReference>
<dbReference type="InterPro" id="IPR014044">
    <property type="entry name" value="CAP_dom"/>
</dbReference>
<dbReference type="PROSITE" id="PS01009">
    <property type="entry name" value="CRISP_1"/>
    <property type="match status" value="1"/>
</dbReference>
<dbReference type="SUPFAM" id="SSF55797">
    <property type="entry name" value="PR-1-like"/>
    <property type="match status" value="1"/>
</dbReference>
<keyword evidence="2" id="KW-0964">Secreted</keyword>
<dbReference type="PRINTS" id="PR00837">
    <property type="entry name" value="V5TPXLIKE"/>
</dbReference>
<dbReference type="PRINTS" id="PR00838">
    <property type="entry name" value="V5ALLERGEN"/>
</dbReference>
<dbReference type="GO" id="GO:0005576">
    <property type="term" value="C:extracellular region"/>
    <property type="evidence" value="ECO:0007669"/>
    <property type="project" value="UniProtKB-SubCell"/>
</dbReference>
<organism evidence="5 6">
    <name type="scientific">Trichoplusia ni</name>
    <name type="common">Cabbage looper</name>
    <dbReference type="NCBI Taxonomy" id="7111"/>
    <lineage>
        <taxon>Eukaryota</taxon>
        <taxon>Metazoa</taxon>
        <taxon>Ecdysozoa</taxon>
        <taxon>Arthropoda</taxon>
        <taxon>Hexapoda</taxon>
        <taxon>Insecta</taxon>
        <taxon>Pterygota</taxon>
        <taxon>Neoptera</taxon>
        <taxon>Endopterygota</taxon>
        <taxon>Lepidoptera</taxon>
        <taxon>Glossata</taxon>
        <taxon>Ditrysia</taxon>
        <taxon>Noctuoidea</taxon>
        <taxon>Noctuidae</taxon>
        <taxon>Plusiinae</taxon>
        <taxon>Trichoplusia</taxon>
    </lineage>
</organism>
<dbReference type="CDD" id="cd05380">
    <property type="entry name" value="CAP_euk"/>
    <property type="match status" value="1"/>
</dbReference>
<sequence>MELNVFFILTFLTIAQCKLITLSCIQIRAFVDGHNSRRLLLAQGKVPGQPAASEMNSVVWDEELHVKASRWAIQNYNYHNPDRNTISGRFTTGENLYWYSTTNSKYELDPNNPLESWFSEHVNFTFGPLHAHDFDISNNYDIGHYTQMIWSDSVYIGCAISQTFKNGWNKFFVVCNYGPGGNYIKEKPYKTSIGSSGKLKCGAKDCNHPYGRKCKKINT</sequence>
<dbReference type="Pfam" id="PF00188">
    <property type="entry name" value="CAP"/>
    <property type="match status" value="1"/>
</dbReference>
<name>A0A7E5WB73_TRINI</name>
<evidence type="ECO:0000259" key="4">
    <source>
        <dbReference type="SMART" id="SM00198"/>
    </source>
</evidence>
<dbReference type="RefSeq" id="XP_026737682.1">
    <property type="nucleotide sequence ID" value="XM_026881881.1"/>
</dbReference>
<protein>
    <submittedName>
        <fullName evidence="6">Venom allergen 5-like</fullName>
    </submittedName>
</protein>
<evidence type="ECO:0000256" key="3">
    <source>
        <dbReference type="SAM" id="SignalP"/>
    </source>
</evidence>
<dbReference type="SMART" id="SM00198">
    <property type="entry name" value="SCP"/>
    <property type="match status" value="1"/>
</dbReference>
<feature type="signal peptide" evidence="3">
    <location>
        <begin position="1"/>
        <end position="17"/>
    </location>
</feature>
<evidence type="ECO:0000256" key="1">
    <source>
        <dbReference type="ARBA" id="ARBA00004613"/>
    </source>
</evidence>
<dbReference type="InParanoid" id="A0A7E5WB73"/>
<dbReference type="OrthoDB" id="414826at2759"/>
<dbReference type="InterPro" id="IPR001283">
    <property type="entry name" value="CRISP-related"/>
</dbReference>
<evidence type="ECO:0000313" key="6">
    <source>
        <dbReference type="RefSeq" id="XP_026737682.1"/>
    </source>
</evidence>
<feature type="chain" id="PRO_5028856139" evidence="3">
    <location>
        <begin position="18"/>
        <end position="219"/>
    </location>
</feature>
<dbReference type="PANTHER" id="PTHR10334">
    <property type="entry name" value="CYSTEINE-RICH SECRETORY PROTEIN-RELATED"/>
    <property type="match status" value="1"/>
</dbReference>
<reference evidence="6" key="1">
    <citation type="submission" date="2025-08" db="UniProtKB">
        <authorList>
            <consortium name="RefSeq"/>
        </authorList>
    </citation>
    <scope>IDENTIFICATION</scope>
</reference>
<accession>A0A7E5WB73</accession>
<comment type="subcellular location">
    <subcellularLocation>
        <location evidence="1">Secreted</location>
    </subcellularLocation>
</comment>
<dbReference type="GeneID" id="113500929"/>
<gene>
    <name evidence="6" type="primary">LOC113500929</name>
</gene>
<dbReference type="InterPro" id="IPR035940">
    <property type="entry name" value="CAP_sf"/>
</dbReference>
<dbReference type="InterPro" id="IPR002413">
    <property type="entry name" value="V5_allergen-like"/>
</dbReference>
<evidence type="ECO:0000256" key="2">
    <source>
        <dbReference type="ARBA" id="ARBA00022525"/>
    </source>
</evidence>
<dbReference type="AlphaFoldDB" id="A0A7E5WB73"/>
<proteinExistence type="predicted"/>
<keyword evidence="3" id="KW-0732">Signal</keyword>
<dbReference type="FunCoup" id="A0A7E5WB73">
    <property type="interactions" value="137"/>
</dbReference>
<evidence type="ECO:0000313" key="5">
    <source>
        <dbReference type="Proteomes" id="UP000322000"/>
    </source>
</evidence>
<dbReference type="Gene3D" id="3.40.33.10">
    <property type="entry name" value="CAP"/>
    <property type="match status" value="1"/>
</dbReference>
<dbReference type="Proteomes" id="UP000322000">
    <property type="component" value="Chromosome 14"/>
</dbReference>
<feature type="domain" description="SCP" evidence="4">
    <location>
        <begin position="25"/>
        <end position="185"/>
    </location>
</feature>
<keyword evidence="5" id="KW-1185">Reference proteome</keyword>
<dbReference type="PROSITE" id="PS01010">
    <property type="entry name" value="CRISP_2"/>
    <property type="match status" value="1"/>
</dbReference>
<dbReference type="KEGG" id="tnl:113500929"/>